<dbReference type="GO" id="GO:0016020">
    <property type="term" value="C:membrane"/>
    <property type="evidence" value="ECO:0007669"/>
    <property type="project" value="TreeGrafter"/>
</dbReference>
<feature type="domain" description="Acyltransferase 3" evidence="2">
    <location>
        <begin position="23"/>
        <end position="352"/>
    </location>
</feature>
<keyword evidence="1" id="KW-0812">Transmembrane</keyword>
<evidence type="ECO:0000313" key="4">
    <source>
        <dbReference type="Proteomes" id="UP000000366"/>
    </source>
</evidence>
<feature type="transmembrane region" description="Helical" evidence="1">
    <location>
        <begin position="151"/>
        <end position="177"/>
    </location>
</feature>
<feature type="transmembrane region" description="Helical" evidence="1">
    <location>
        <begin position="184"/>
        <end position="201"/>
    </location>
</feature>
<proteinExistence type="predicted"/>
<dbReference type="EMBL" id="CP000555">
    <property type="protein sequence ID" value="ABM93689.1"/>
    <property type="molecule type" value="Genomic_DNA"/>
</dbReference>
<evidence type="ECO:0000259" key="2">
    <source>
        <dbReference type="Pfam" id="PF01757"/>
    </source>
</evidence>
<dbReference type="Pfam" id="PF01757">
    <property type="entry name" value="Acyl_transf_3"/>
    <property type="match status" value="1"/>
</dbReference>
<reference evidence="3 4" key="1">
    <citation type="journal article" date="2007" name="J. Bacteriol.">
        <title>Whole-genome analysis of the methyl tert-butyl ether-degrading beta-proteobacterium Methylibium petroleiphilum PM1.</title>
        <authorList>
            <person name="Kane S.R."/>
            <person name="Chakicherla A.Y."/>
            <person name="Chain P.S.G."/>
            <person name="Schmidt R."/>
            <person name="Shin M.W."/>
            <person name="Legler T.C."/>
            <person name="Scow K.M."/>
            <person name="Larimer F.W."/>
            <person name="Lucas S.M."/>
            <person name="Richardson P.M."/>
            <person name="Hristova K.R."/>
        </authorList>
    </citation>
    <scope>NUCLEOTIDE SEQUENCE [LARGE SCALE GENOMIC DNA]</scope>
    <source>
        <strain evidence="4">ATCC BAA-1232 / LMG 22953 / PM1</strain>
    </source>
</reference>
<feature type="transmembrane region" description="Helical" evidence="1">
    <location>
        <begin position="260"/>
        <end position="282"/>
    </location>
</feature>
<feature type="transmembrane region" description="Helical" evidence="1">
    <location>
        <begin position="28"/>
        <end position="47"/>
    </location>
</feature>
<keyword evidence="3" id="KW-0012">Acyltransferase</keyword>
<gene>
    <name evidence="3" type="ordered locus">Mpe_A0727</name>
</gene>
<dbReference type="Proteomes" id="UP000000366">
    <property type="component" value="Chromosome"/>
</dbReference>
<organism evidence="3 4">
    <name type="scientific">Methylibium petroleiphilum (strain ATCC BAA-1232 / LMG 22953 / PM1)</name>
    <dbReference type="NCBI Taxonomy" id="420662"/>
    <lineage>
        <taxon>Bacteria</taxon>
        <taxon>Pseudomonadati</taxon>
        <taxon>Pseudomonadota</taxon>
        <taxon>Betaproteobacteria</taxon>
        <taxon>Burkholderiales</taxon>
        <taxon>Sphaerotilaceae</taxon>
        <taxon>Methylibium</taxon>
    </lineage>
</organism>
<feature type="transmembrane region" description="Helical" evidence="1">
    <location>
        <begin position="330"/>
        <end position="356"/>
    </location>
</feature>
<name>A2SDQ0_METPP</name>
<dbReference type="InterPro" id="IPR002656">
    <property type="entry name" value="Acyl_transf_3_dom"/>
</dbReference>
<keyword evidence="1" id="KW-1133">Transmembrane helix</keyword>
<evidence type="ECO:0000313" key="3">
    <source>
        <dbReference type="EMBL" id="ABM93689.1"/>
    </source>
</evidence>
<keyword evidence="1" id="KW-0472">Membrane</keyword>
<keyword evidence="4" id="KW-1185">Reference proteome</keyword>
<dbReference type="PANTHER" id="PTHR23028">
    <property type="entry name" value="ACETYLTRANSFERASE"/>
    <property type="match status" value="1"/>
</dbReference>
<dbReference type="HOGENOM" id="CLU_005679_2_0_4"/>
<dbReference type="GO" id="GO:0000271">
    <property type="term" value="P:polysaccharide biosynthetic process"/>
    <property type="evidence" value="ECO:0007669"/>
    <property type="project" value="TreeGrafter"/>
</dbReference>
<dbReference type="eggNOG" id="COG1835">
    <property type="taxonomic scope" value="Bacteria"/>
</dbReference>
<accession>A2SDQ0</accession>
<dbReference type="STRING" id="420662.Mpe_A0727"/>
<feature type="transmembrane region" description="Helical" evidence="1">
    <location>
        <begin position="235"/>
        <end position="254"/>
    </location>
</feature>
<dbReference type="RefSeq" id="WP_011828327.1">
    <property type="nucleotide sequence ID" value="NC_008825.1"/>
</dbReference>
<feature type="transmembrane region" description="Helical" evidence="1">
    <location>
        <begin position="59"/>
        <end position="79"/>
    </location>
</feature>
<dbReference type="GO" id="GO:0016747">
    <property type="term" value="F:acyltransferase activity, transferring groups other than amino-acyl groups"/>
    <property type="evidence" value="ECO:0007669"/>
    <property type="project" value="InterPro"/>
</dbReference>
<dbReference type="KEGG" id="mpt:Mpe_A0727"/>
<dbReference type="PANTHER" id="PTHR23028:SF131">
    <property type="entry name" value="BLR2367 PROTEIN"/>
    <property type="match status" value="1"/>
</dbReference>
<dbReference type="InterPro" id="IPR050879">
    <property type="entry name" value="Acyltransferase_3"/>
</dbReference>
<protein>
    <submittedName>
        <fullName evidence="3">Acyltransferase-like protein</fullName>
    </submittedName>
</protein>
<feature type="transmembrane region" description="Helical" evidence="1">
    <location>
        <begin position="303"/>
        <end position="324"/>
    </location>
</feature>
<keyword evidence="3" id="KW-0808">Transferase</keyword>
<sequence length="389" mass="42380">MNWLVHRFELARGGQADNVRPMEGLRGFAVLLVFLTHYTGMVEPWIAGSTETVRIASGLRHAGHAGVDLFFVLSGYLIYGSLMKRPQPFIGFMRRRVARIYPAFIVVFVAYVLLSFAFPSESRIPADPAEAALYLVQNLLLLPGLLPIDPLITVAWSLSYEMLFYLVTPAFIAVLGLRQRSRRWRVVFLLVLAGALALYGALQGGPIRLMMFVAGMLLHEALAHRLKAASASPPGALAGVLALLAGLGAVLLPGEGHAAQAAQVCILFVAWPLLCLVCFRAPSAWLPRAFSWTPLRWLGNMSYSYYLLHGLVLNAGFLLLAQVLPPAGQGAWVFWGLLPVLFGLTLLPTAVLFLLVERPYSLAPSSKAARIGGVPQVRTGASPTERRSD</sequence>
<evidence type="ECO:0000256" key="1">
    <source>
        <dbReference type="SAM" id="Phobius"/>
    </source>
</evidence>
<dbReference type="AlphaFoldDB" id="A2SDQ0"/>
<feature type="transmembrane region" description="Helical" evidence="1">
    <location>
        <begin position="100"/>
        <end position="118"/>
    </location>
</feature>